<dbReference type="PANTHER" id="PTHR14440">
    <property type="entry name" value="DNA-DIRECTED RNA POLYMERASE I SUBUNIT RPA49"/>
    <property type="match status" value="1"/>
</dbReference>
<reference evidence="6 7" key="1">
    <citation type="journal article" date="2020" name="IScience">
        <title>Genome Sequencing of the Endangered Kingdonia uniflora (Circaeasteraceae, Ranunculales) Reveals Potential Mechanisms of Evolutionary Specialization.</title>
        <authorList>
            <person name="Sun Y."/>
            <person name="Deng T."/>
            <person name="Zhang A."/>
            <person name="Moore M.J."/>
            <person name="Landis J.B."/>
            <person name="Lin N."/>
            <person name="Zhang H."/>
            <person name="Zhang X."/>
            <person name="Huang J."/>
            <person name="Zhang X."/>
            <person name="Sun H."/>
            <person name="Wang H."/>
        </authorList>
    </citation>
    <scope>NUCLEOTIDE SEQUENCE [LARGE SCALE GENOMIC DNA]</scope>
    <source>
        <strain evidence="6">TB1705</strain>
        <tissue evidence="6">Leaf</tissue>
    </source>
</reference>
<evidence type="ECO:0000313" key="7">
    <source>
        <dbReference type="Proteomes" id="UP000541444"/>
    </source>
</evidence>
<dbReference type="OrthoDB" id="532500at2759"/>
<dbReference type="Pfam" id="PF06870">
    <property type="entry name" value="RNA_pol_I_A49"/>
    <property type="match status" value="1"/>
</dbReference>
<dbReference type="EMBL" id="JACGCM010000223">
    <property type="protein sequence ID" value="KAF6175007.1"/>
    <property type="molecule type" value="Genomic_DNA"/>
</dbReference>
<sequence>MALSDSSSIDYYEKKKLACILSFMNHLIKFKEQKSMDKSAPAKHHKIPSILAKRFRTVFVEDSQKIELSGEKRNLLISYVLVLTLLADNFSTDITDIARDLKMSNVSLRDHYKNLGCKLSREGKLMLVTLPVPLQFPKPKMSRRRE</sequence>
<evidence type="ECO:0000256" key="3">
    <source>
        <dbReference type="ARBA" id="ARBA00022478"/>
    </source>
</evidence>
<dbReference type="GO" id="GO:0000428">
    <property type="term" value="C:DNA-directed RNA polymerase complex"/>
    <property type="evidence" value="ECO:0007669"/>
    <property type="project" value="UniProtKB-KW"/>
</dbReference>
<keyword evidence="5" id="KW-0539">Nucleus</keyword>
<dbReference type="Proteomes" id="UP000541444">
    <property type="component" value="Unassembled WGS sequence"/>
</dbReference>
<dbReference type="InterPro" id="IPR009668">
    <property type="entry name" value="RNA_pol-assoc_fac_A49-like"/>
</dbReference>
<dbReference type="GO" id="GO:0006351">
    <property type="term" value="P:DNA-templated transcription"/>
    <property type="evidence" value="ECO:0007669"/>
    <property type="project" value="InterPro"/>
</dbReference>
<name>A0A7J7P6D5_9MAGN</name>
<evidence type="ECO:0000313" key="6">
    <source>
        <dbReference type="EMBL" id="KAF6175007.1"/>
    </source>
</evidence>
<evidence type="ECO:0000256" key="4">
    <source>
        <dbReference type="ARBA" id="ARBA00023163"/>
    </source>
</evidence>
<accession>A0A7J7P6D5</accession>
<comment type="similarity">
    <text evidence="2">Belongs to the eukaryotic RPA49/POLR1E RNA polymerase subunit family.</text>
</comment>
<evidence type="ECO:0000256" key="1">
    <source>
        <dbReference type="ARBA" id="ARBA00004604"/>
    </source>
</evidence>
<dbReference type="AlphaFoldDB" id="A0A7J7P6D5"/>
<keyword evidence="3" id="KW-0240">DNA-directed RNA polymerase</keyword>
<comment type="subcellular location">
    <subcellularLocation>
        <location evidence="1">Nucleus</location>
        <location evidence="1">Nucleolus</location>
    </subcellularLocation>
</comment>
<dbReference type="GO" id="GO:0003677">
    <property type="term" value="F:DNA binding"/>
    <property type="evidence" value="ECO:0007669"/>
    <property type="project" value="InterPro"/>
</dbReference>
<gene>
    <name evidence="6" type="ORF">GIB67_026495</name>
</gene>
<evidence type="ECO:0000256" key="5">
    <source>
        <dbReference type="ARBA" id="ARBA00023242"/>
    </source>
</evidence>
<evidence type="ECO:0000256" key="2">
    <source>
        <dbReference type="ARBA" id="ARBA00009430"/>
    </source>
</evidence>
<comment type="caution">
    <text evidence="6">The sequence shown here is derived from an EMBL/GenBank/DDBJ whole genome shotgun (WGS) entry which is preliminary data.</text>
</comment>
<dbReference type="GO" id="GO:0005730">
    <property type="term" value="C:nucleolus"/>
    <property type="evidence" value="ECO:0007669"/>
    <property type="project" value="UniProtKB-SubCell"/>
</dbReference>
<protein>
    <submittedName>
        <fullName evidence="6">Uncharacterized protein</fullName>
    </submittedName>
</protein>
<keyword evidence="4" id="KW-0804">Transcription</keyword>
<proteinExistence type="inferred from homology"/>
<organism evidence="6 7">
    <name type="scientific">Kingdonia uniflora</name>
    <dbReference type="NCBI Taxonomy" id="39325"/>
    <lineage>
        <taxon>Eukaryota</taxon>
        <taxon>Viridiplantae</taxon>
        <taxon>Streptophyta</taxon>
        <taxon>Embryophyta</taxon>
        <taxon>Tracheophyta</taxon>
        <taxon>Spermatophyta</taxon>
        <taxon>Magnoliopsida</taxon>
        <taxon>Ranunculales</taxon>
        <taxon>Circaeasteraceae</taxon>
        <taxon>Kingdonia</taxon>
    </lineage>
</organism>
<keyword evidence="7" id="KW-1185">Reference proteome</keyword>